<feature type="compositionally biased region" description="Basic and acidic residues" evidence="1">
    <location>
        <begin position="394"/>
        <end position="406"/>
    </location>
</feature>
<name>A0A8B8KIX9_ABRPR</name>
<dbReference type="Proteomes" id="UP000694853">
    <property type="component" value="Unplaced"/>
</dbReference>
<dbReference type="GeneID" id="113855785"/>
<dbReference type="KEGG" id="aprc:113855785"/>
<dbReference type="AlphaFoldDB" id="A0A8B8KIX9"/>
<feature type="compositionally biased region" description="Low complexity" evidence="1">
    <location>
        <begin position="212"/>
        <end position="225"/>
    </location>
</feature>
<protein>
    <submittedName>
        <fullName evidence="3">Uncharacterized protein LOC113855785</fullName>
    </submittedName>
</protein>
<evidence type="ECO:0000313" key="2">
    <source>
        <dbReference type="Proteomes" id="UP000694853"/>
    </source>
</evidence>
<dbReference type="OrthoDB" id="1079501at2759"/>
<feature type="region of interest" description="Disordered" evidence="1">
    <location>
        <begin position="382"/>
        <end position="406"/>
    </location>
</feature>
<feature type="compositionally biased region" description="Basic and acidic residues" evidence="1">
    <location>
        <begin position="463"/>
        <end position="473"/>
    </location>
</feature>
<gene>
    <name evidence="3" type="primary">LOC113855785</name>
</gene>
<feature type="compositionally biased region" description="Polar residues" evidence="1">
    <location>
        <begin position="499"/>
        <end position="521"/>
    </location>
</feature>
<keyword evidence="2" id="KW-1185">Reference proteome</keyword>
<dbReference type="PANTHER" id="PTHR34282:SF2">
    <property type="entry name" value="DUF3741 DOMAIN-CONTAINING PROTEIN"/>
    <property type="match status" value="1"/>
</dbReference>
<accession>A0A8B8KIX9</accession>
<evidence type="ECO:0000313" key="3">
    <source>
        <dbReference type="RefSeq" id="XP_027343218.1"/>
    </source>
</evidence>
<feature type="compositionally biased region" description="Basic and acidic residues" evidence="1">
    <location>
        <begin position="489"/>
        <end position="498"/>
    </location>
</feature>
<feature type="region of interest" description="Disordered" evidence="1">
    <location>
        <begin position="159"/>
        <end position="183"/>
    </location>
</feature>
<organism evidence="2 3">
    <name type="scientific">Abrus precatorius</name>
    <name type="common">Indian licorice</name>
    <name type="synonym">Glycine abrus</name>
    <dbReference type="NCBI Taxonomy" id="3816"/>
    <lineage>
        <taxon>Eukaryota</taxon>
        <taxon>Viridiplantae</taxon>
        <taxon>Streptophyta</taxon>
        <taxon>Embryophyta</taxon>
        <taxon>Tracheophyta</taxon>
        <taxon>Spermatophyta</taxon>
        <taxon>Magnoliopsida</taxon>
        <taxon>eudicotyledons</taxon>
        <taxon>Gunneridae</taxon>
        <taxon>Pentapetalae</taxon>
        <taxon>rosids</taxon>
        <taxon>fabids</taxon>
        <taxon>Fabales</taxon>
        <taxon>Fabaceae</taxon>
        <taxon>Papilionoideae</taxon>
        <taxon>50 kb inversion clade</taxon>
        <taxon>NPAAA clade</taxon>
        <taxon>indigoferoid/millettioid clade</taxon>
        <taxon>Abreae</taxon>
        <taxon>Abrus</taxon>
    </lineage>
</organism>
<evidence type="ECO:0000256" key="1">
    <source>
        <dbReference type="SAM" id="MobiDB-lite"/>
    </source>
</evidence>
<proteinExistence type="predicted"/>
<dbReference type="PANTHER" id="PTHR34282">
    <property type="entry name" value="OS01G0228800 PROTEIN-RELATED"/>
    <property type="match status" value="1"/>
</dbReference>
<reference evidence="2" key="1">
    <citation type="journal article" date="2019" name="Toxins">
        <title>Detection of Abrin-Like and Prepropulchellin-Like Toxin Genes and Transcripts Using Whole Genome Sequencing and Full-Length Transcript Sequencing of Abrus precatorius.</title>
        <authorList>
            <person name="Hovde B.T."/>
            <person name="Daligault H.E."/>
            <person name="Hanschen E.R."/>
            <person name="Kunde Y.A."/>
            <person name="Johnson M.B."/>
            <person name="Starkenburg S.R."/>
            <person name="Johnson S.L."/>
        </authorList>
    </citation>
    <scope>NUCLEOTIDE SEQUENCE [LARGE SCALE GENOMIC DNA]</scope>
</reference>
<dbReference type="RefSeq" id="XP_027343218.1">
    <property type="nucleotide sequence ID" value="XM_027487417.1"/>
</dbReference>
<sequence>MYRSFLTCDDPKGVVGCGTIRKYRTCSHKMKDKTKVQKRDEHLETSLMNKRYNKEEKFPKGTDGSLIGPSSMQLSQVSRGDQSLNNMIDSWSRDLIYGEKSEDIAQHILKGALDLQDSLIMLRKLQEASQHTTPFRRKQTEKLKRDTIDAKMIGKMQANPFSEQSNPKGLQSPQPCAGGSSSNCKEELKKVIKESLVRQNMFPTMTTEGLNSASETFSTSPSHSSGVRTNSISDPSFSVIAPKVERGPSLVVKLMGLEEPPSRSFPSVMQKQLDGEKIMNQKRPIFDIDMSKVAKNDFIAEKISPEEKAPRETLDTMHFKGLLNKSFVKEHKLQVHHLNHPNSKQIMKTQCTLYQESVKTPTREELSMRKLKAEIVYSKNVKHRKGSSSTNMVKEMEKGETKRLNKEEEPKFLKEVVKPDAKGIILPIEASSGKVKLYCHTGYTSRVNETIDKKWKVQTISRKQPENARHQYQREITTPTKLRKSKSRSTIDKAENSHLKSTGSDNISISKTEAPGTNNSKELNMEIKNFDSVVDSLILGKNQMKNHCPVSEPKPAKLIVDQIKQGIENKTIDVPGKEDFTEIRMANTVVDELLMVCEADACTKWKVNKCSSSNDIMLLNSEHENDSTLAEEAHENTKCSEADDSINHDQEGTELKHFLLTSESFIGHAKQFFNLDWDWAKILQKGETNYGMDNLRLYLDYANEVIELKSLQESQVVCSFLLACRGDSRLHISLGKLVEEIYNAIENLKFYNEKPFAGNVFAIMEKDMKCNGVINSMWERGWRHGFSADEAELVVNKIETLLLIGLIEELIINL</sequence>
<feature type="region of interest" description="Disordered" evidence="1">
    <location>
        <begin position="461"/>
        <end position="521"/>
    </location>
</feature>
<feature type="region of interest" description="Disordered" evidence="1">
    <location>
        <begin position="210"/>
        <end position="230"/>
    </location>
</feature>
<reference evidence="3" key="2">
    <citation type="submission" date="2025-08" db="UniProtKB">
        <authorList>
            <consortium name="RefSeq"/>
        </authorList>
    </citation>
    <scope>IDENTIFICATION</scope>
    <source>
        <tissue evidence="3">Young leaves</tissue>
    </source>
</reference>